<protein>
    <submittedName>
        <fullName evidence="2">Pimeloyl-ACP methyl ester carboxylesterase</fullName>
    </submittedName>
</protein>
<dbReference type="Pfam" id="PF00561">
    <property type="entry name" value="Abhydrolase_1"/>
    <property type="match status" value="1"/>
</dbReference>
<dbReference type="PANTHER" id="PTHR43798">
    <property type="entry name" value="MONOACYLGLYCEROL LIPASE"/>
    <property type="match status" value="1"/>
</dbReference>
<dbReference type="RefSeq" id="WP_107725742.1">
    <property type="nucleotide sequence ID" value="NZ_PZZP01000001.1"/>
</dbReference>
<comment type="caution">
    <text evidence="2">The sequence shown here is derived from an EMBL/GenBank/DDBJ whole genome shotgun (WGS) entry which is preliminary data.</text>
</comment>
<keyword evidence="3" id="KW-1185">Reference proteome</keyword>
<evidence type="ECO:0000313" key="3">
    <source>
        <dbReference type="Proteomes" id="UP000241639"/>
    </source>
</evidence>
<dbReference type="PRINTS" id="PR00412">
    <property type="entry name" value="EPOXHYDRLASE"/>
</dbReference>
<dbReference type="OrthoDB" id="9773293at2"/>
<evidence type="ECO:0000313" key="2">
    <source>
        <dbReference type="EMBL" id="PTM59009.1"/>
    </source>
</evidence>
<dbReference type="Gene3D" id="3.40.50.1820">
    <property type="entry name" value="alpha/beta hydrolase"/>
    <property type="match status" value="1"/>
</dbReference>
<dbReference type="InterPro" id="IPR000639">
    <property type="entry name" value="Epox_hydrolase-like"/>
</dbReference>
<dbReference type="PANTHER" id="PTHR43798:SF33">
    <property type="entry name" value="HYDROLASE, PUTATIVE (AFU_ORTHOLOGUE AFUA_2G14860)-RELATED"/>
    <property type="match status" value="1"/>
</dbReference>
<dbReference type="InterPro" id="IPR029058">
    <property type="entry name" value="AB_hydrolase_fold"/>
</dbReference>
<name>A0A2T4ZAU7_9BACL</name>
<dbReference type="GO" id="GO:0046464">
    <property type="term" value="P:acylglycerol catabolic process"/>
    <property type="evidence" value="ECO:0007669"/>
    <property type="project" value="TreeGrafter"/>
</dbReference>
<dbReference type="SUPFAM" id="SSF53474">
    <property type="entry name" value="alpha/beta-Hydrolases"/>
    <property type="match status" value="1"/>
</dbReference>
<accession>A0A2T4ZAU7</accession>
<sequence length="306" mass="35466">MDAWKDFRACGLKHCHAKVNNIQLHFVEGGEHHTETVILLHGFPQSWVIWRYVIFDLLKRYHVIAVDLRGYGDSDKPEGMAGYDKANMARDIYVLMKHLQLAKVALVGHDRGARVARRFALDYPDHVVGLGLIDILPLEYVYDHLSTSEAAKKYWHWVFQIVPELPEELIAGREESYLSFLFRRAPHLLERLKADGAWDEYVRIWKQPGSYQAALNDYRATHEIDLPRYRMEKEANRKMDTPCLLLWGKDGNLAEQPVLDIWNQVATTVTGREIANCGHYVPEEQPAVVVREIMPFLDTVFKTRET</sequence>
<evidence type="ECO:0000259" key="1">
    <source>
        <dbReference type="Pfam" id="PF00561"/>
    </source>
</evidence>
<gene>
    <name evidence="2" type="ORF">C8J48_1609</name>
</gene>
<dbReference type="AlphaFoldDB" id="A0A2T4ZAU7"/>
<dbReference type="PRINTS" id="PR00111">
    <property type="entry name" value="ABHYDROLASE"/>
</dbReference>
<dbReference type="InterPro" id="IPR050266">
    <property type="entry name" value="AB_hydrolase_sf"/>
</dbReference>
<feature type="domain" description="AB hydrolase-1" evidence="1">
    <location>
        <begin position="36"/>
        <end position="285"/>
    </location>
</feature>
<organism evidence="2 3">
    <name type="scientific">Desmospora activa DSM 45169</name>
    <dbReference type="NCBI Taxonomy" id="1121389"/>
    <lineage>
        <taxon>Bacteria</taxon>
        <taxon>Bacillati</taxon>
        <taxon>Bacillota</taxon>
        <taxon>Bacilli</taxon>
        <taxon>Bacillales</taxon>
        <taxon>Thermoactinomycetaceae</taxon>
        <taxon>Desmospora</taxon>
    </lineage>
</organism>
<dbReference type="Proteomes" id="UP000241639">
    <property type="component" value="Unassembled WGS sequence"/>
</dbReference>
<dbReference type="GO" id="GO:0016020">
    <property type="term" value="C:membrane"/>
    <property type="evidence" value="ECO:0007669"/>
    <property type="project" value="TreeGrafter"/>
</dbReference>
<dbReference type="InterPro" id="IPR000073">
    <property type="entry name" value="AB_hydrolase_1"/>
</dbReference>
<dbReference type="GO" id="GO:0047372">
    <property type="term" value="F:monoacylglycerol lipase activity"/>
    <property type="evidence" value="ECO:0007669"/>
    <property type="project" value="TreeGrafter"/>
</dbReference>
<proteinExistence type="predicted"/>
<reference evidence="2 3" key="1">
    <citation type="submission" date="2018-04" db="EMBL/GenBank/DDBJ databases">
        <title>Genomic Encyclopedia of Archaeal and Bacterial Type Strains, Phase II (KMG-II): from individual species to whole genera.</title>
        <authorList>
            <person name="Goeker M."/>
        </authorList>
    </citation>
    <scope>NUCLEOTIDE SEQUENCE [LARGE SCALE GENOMIC DNA]</scope>
    <source>
        <strain evidence="2 3">DSM 45169</strain>
    </source>
</reference>
<dbReference type="EMBL" id="PZZP01000001">
    <property type="protein sequence ID" value="PTM59009.1"/>
    <property type="molecule type" value="Genomic_DNA"/>
</dbReference>